<reference evidence="1 2" key="1">
    <citation type="submission" date="2019-07" db="EMBL/GenBank/DDBJ databases">
        <title>Shewanella sp. YLB-06 whole genomic sequence.</title>
        <authorList>
            <person name="Yu L."/>
        </authorList>
    </citation>
    <scope>NUCLEOTIDE SEQUENCE [LARGE SCALE GENOMIC DNA]</scope>
    <source>
        <strain evidence="1 2">YLB-06</strain>
    </source>
</reference>
<accession>A0ABX5X082</accession>
<organism evidence="1 2">
    <name type="scientific">Shewanella psychropiezotolerans</name>
    <dbReference type="NCBI Taxonomy" id="2593655"/>
    <lineage>
        <taxon>Bacteria</taxon>
        <taxon>Pseudomonadati</taxon>
        <taxon>Pseudomonadota</taxon>
        <taxon>Gammaproteobacteria</taxon>
        <taxon>Alteromonadales</taxon>
        <taxon>Shewanellaceae</taxon>
        <taxon>Shewanella</taxon>
    </lineage>
</organism>
<name>A0ABX5X082_9GAMM</name>
<dbReference type="RefSeq" id="WP_144046767.1">
    <property type="nucleotide sequence ID" value="NZ_CP041614.1"/>
</dbReference>
<proteinExistence type="predicted"/>
<sequence length="69" mass="7721">MDINNKLQIQVSSGVVTGKVNVTAMSDEILAVIQKWFPEEKTKLQELSCHGGLARCLYSIDEQVLSEKR</sequence>
<keyword evidence="2" id="KW-1185">Reference proteome</keyword>
<dbReference type="EMBL" id="CP041614">
    <property type="protein sequence ID" value="QDO84408.1"/>
    <property type="molecule type" value="Genomic_DNA"/>
</dbReference>
<evidence type="ECO:0000313" key="1">
    <source>
        <dbReference type="EMBL" id="QDO84408.1"/>
    </source>
</evidence>
<gene>
    <name evidence="1" type="ORF">FM037_15825</name>
</gene>
<evidence type="ECO:0000313" key="2">
    <source>
        <dbReference type="Proteomes" id="UP000315947"/>
    </source>
</evidence>
<dbReference type="Proteomes" id="UP000315947">
    <property type="component" value="Chromosome"/>
</dbReference>
<protein>
    <submittedName>
        <fullName evidence="1">Uncharacterized protein</fullName>
    </submittedName>
</protein>